<dbReference type="EMBL" id="BANB01000820">
    <property type="protein sequence ID" value="GAN78407.1"/>
    <property type="molecule type" value="Genomic_DNA"/>
</dbReference>
<dbReference type="PROSITE" id="PS50005">
    <property type="entry name" value="TPR"/>
    <property type="match status" value="2"/>
</dbReference>
<comment type="caution">
    <text evidence="4">The sequence shown here is derived from an EMBL/GenBank/DDBJ whole genome shotgun (WGS) entry which is preliminary data.</text>
</comment>
<dbReference type="SMART" id="SM00028">
    <property type="entry name" value="TPR"/>
    <property type="match status" value="8"/>
</dbReference>
<evidence type="ECO:0000313" key="4">
    <source>
        <dbReference type="EMBL" id="GAN78407.1"/>
    </source>
</evidence>
<sequence>MLHLLGTLRYRQGALDEAAFLFTAVLGIDPDHASALNDLACVALAERRPGDALGLLDRAIAIDPTQADAHLNRGNALLTLEQAEAAGAAYEEARALRPTDARALSGLATIRRMQGRNDEALTLAQAALEADPDVPGGQTSLGTALQALGRGEEARVAFRAALARDPADADALNNLGTSLIDAGAHEEGLAALRQATVARPGFALAWFNLANALVTMQRADEAITAYQRLLALEPRHAEALHNMGGALMMLRDADGAVAAFRAARRGDDDTRTLFSESLALLTLGDYPAGFAAYEARLAEAFAAPQDRHLIRPRWHGGRDVAGRRVLLYAEQGYGDNVQFCRYAPLVAARGAHTIIEAPAPLLPLLRTLPWIDEFVPTGEPLPEFDLYCPMASLPLAFGTTLDSVPATVPYLFAEAHRVARWRPELLSDGRRRVGIAWSGNPGFGNDRQRSLSLALLEPLRACGVALHVVQQDVRAGDRAVLDGWPDVRDLSTAIVDFADTAAILSLMDLVISVDTSIAHVAGAIGVPVWVLLPYAADWRWLRRREDSIWYPTARLFRQETPGDWPGVIAAVVAALASP</sequence>
<organism evidence="4 5">
    <name type="scientific">Acidisphaera rubrifaciens HS-AP3</name>
    <dbReference type="NCBI Taxonomy" id="1231350"/>
    <lineage>
        <taxon>Bacteria</taxon>
        <taxon>Pseudomonadati</taxon>
        <taxon>Pseudomonadota</taxon>
        <taxon>Alphaproteobacteria</taxon>
        <taxon>Acetobacterales</taxon>
        <taxon>Acetobacteraceae</taxon>
        <taxon>Acidisphaera</taxon>
    </lineage>
</organism>
<evidence type="ECO:0000256" key="1">
    <source>
        <dbReference type="ARBA" id="ARBA00022737"/>
    </source>
</evidence>
<evidence type="ECO:0000313" key="5">
    <source>
        <dbReference type="Proteomes" id="UP000032680"/>
    </source>
</evidence>
<dbReference type="SUPFAM" id="SSF53756">
    <property type="entry name" value="UDP-Glycosyltransferase/glycogen phosphorylase"/>
    <property type="match status" value="1"/>
</dbReference>
<dbReference type="Pfam" id="PF14559">
    <property type="entry name" value="TPR_19"/>
    <property type="match status" value="1"/>
</dbReference>
<evidence type="ECO:0000256" key="3">
    <source>
        <dbReference type="PROSITE-ProRule" id="PRU00339"/>
    </source>
</evidence>
<dbReference type="AlphaFoldDB" id="A0A0D6P9S0"/>
<proteinExistence type="predicted"/>
<dbReference type="InterPro" id="IPR051685">
    <property type="entry name" value="Ycf3/AcsC/BcsC/TPR_MFPF"/>
</dbReference>
<dbReference type="Gene3D" id="3.40.50.2000">
    <property type="entry name" value="Glycogen Phosphorylase B"/>
    <property type="match status" value="1"/>
</dbReference>
<dbReference type="InterPro" id="IPR019734">
    <property type="entry name" value="TPR_rpt"/>
</dbReference>
<dbReference type="Pfam" id="PF13432">
    <property type="entry name" value="TPR_16"/>
    <property type="match status" value="3"/>
</dbReference>
<dbReference type="Proteomes" id="UP000032680">
    <property type="component" value="Unassembled WGS sequence"/>
</dbReference>
<feature type="repeat" description="TPR" evidence="3">
    <location>
        <begin position="67"/>
        <end position="100"/>
    </location>
</feature>
<feature type="repeat" description="TPR" evidence="3">
    <location>
        <begin position="203"/>
        <end position="236"/>
    </location>
</feature>
<dbReference type="PANTHER" id="PTHR44943:SF8">
    <property type="entry name" value="TPR REPEAT-CONTAINING PROTEIN MJ0263"/>
    <property type="match status" value="1"/>
</dbReference>
<keyword evidence="5" id="KW-1185">Reference proteome</keyword>
<accession>A0A0D6P9S0</accession>
<evidence type="ECO:0000256" key="2">
    <source>
        <dbReference type="ARBA" id="ARBA00022803"/>
    </source>
</evidence>
<keyword evidence="2 3" id="KW-0802">TPR repeat</keyword>
<protein>
    <submittedName>
        <fullName evidence="4">Uncharacterized protein</fullName>
    </submittedName>
</protein>
<dbReference type="SUPFAM" id="SSF48452">
    <property type="entry name" value="TPR-like"/>
    <property type="match status" value="1"/>
</dbReference>
<gene>
    <name evidence="4" type="ORF">Asru_0822_02</name>
</gene>
<name>A0A0D6P9S0_9PROT</name>
<reference evidence="4 5" key="1">
    <citation type="submission" date="2012-11" db="EMBL/GenBank/DDBJ databases">
        <title>Whole genome sequence of Acidisphaera rubrifaciens HS-AP3.</title>
        <authorList>
            <person name="Azuma Y."/>
            <person name="Higashiura N."/>
            <person name="Hirakawa H."/>
            <person name="Matsushita K."/>
        </authorList>
    </citation>
    <scope>NUCLEOTIDE SEQUENCE [LARGE SCALE GENOMIC DNA]</scope>
    <source>
        <strain evidence="4 5">HS-AP3</strain>
    </source>
</reference>
<dbReference type="PANTHER" id="PTHR44943">
    <property type="entry name" value="CELLULOSE SYNTHASE OPERON PROTEIN C"/>
    <property type="match status" value="1"/>
</dbReference>
<dbReference type="InterPro" id="IPR011990">
    <property type="entry name" value="TPR-like_helical_dom_sf"/>
</dbReference>
<keyword evidence="1" id="KW-0677">Repeat</keyword>
<dbReference type="Gene3D" id="1.25.40.10">
    <property type="entry name" value="Tetratricopeptide repeat domain"/>
    <property type="match status" value="2"/>
</dbReference>